<feature type="domain" description="UDP-N-acetylglucosamine 2-epimerase" evidence="1">
    <location>
        <begin position="40"/>
        <end position="381"/>
    </location>
</feature>
<gene>
    <name evidence="2" type="ORF">SAMN05216452_3343</name>
</gene>
<dbReference type="GO" id="GO:0004553">
    <property type="term" value="F:hydrolase activity, hydrolyzing O-glycosyl compounds"/>
    <property type="evidence" value="ECO:0007669"/>
    <property type="project" value="InterPro"/>
</dbReference>
<protein>
    <submittedName>
        <fullName evidence="2">UDP-N-acetylglucosamine 2-epimerase (Non-hydrolysing)/GDP/UDP-N,N'-diacetylbacillosamine 2-epimerase (Hydrolysing)</fullName>
    </submittedName>
</protein>
<dbReference type="Pfam" id="PF02350">
    <property type="entry name" value="Epimerase_2"/>
    <property type="match status" value="1"/>
</dbReference>
<dbReference type="Gene3D" id="3.40.50.2000">
    <property type="entry name" value="Glycogen Phosphorylase B"/>
    <property type="match status" value="2"/>
</dbReference>
<sequence length="409" mass="44735">MMPDERTRDADKRRRIAVVTVGRSDFSILKPLVERIALCKEFDVGFWVGGAHYDPDAGETIDDVRASGLPIWAEVKSAGYGTGPEGTVRSMAEQLEGYGLIAAQEPGADLAIILGDRFEAISAGLALVPFGLPIAHISGGSVTEGAIDDVFRHCLTKMAALHFCDIPEFARRIHQMGEPTERIFTVGALGLDGISSHRPNTYPDFARHFDLGVEFGPEYAIATLHPETRAPGSNRLMAEAMVAALVETGRPTIYTYPNADPGSEEIVEVIEAAAKSNDNHHVVRNFGSKWFYTAMEHAGFMIGNSSSGIIEAASFGLPVVDIGDRQKGRFHGKNVLHCGRTRSGILEAVRRVTTDTVRKDCKHMINPYGDGRAAERIVETIRKLRWDWLCEPKPFAHLQSSFTGTAVEF</sequence>
<dbReference type="GO" id="GO:0006047">
    <property type="term" value="P:UDP-N-acetylglucosamine metabolic process"/>
    <property type="evidence" value="ECO:0007669"/>
    <property type="project" value="InterPro"/>
</dbReference>
<dbReference type="PANTHER" id="PTHR43174">
    <property type="entry name" value="UDP-N-ACETYLGLUCOSAMINE 2-EPIMERASE"/>
    <property type="match status" value="1"/>
</dbReference>
<dbReference type="InterPro" id="IPR020004">
    <property type="entry name" value="UDP-GlcNAc_Epase"/>
</dbReference>
<evidence type="ECO:0000313" key="2">
    <source>
        <dbReference type="EMBL" id="SEB83048.1"/>
    </source>
</evidence>
<dbReference type="RefSeq" id="WP_090329528.1">
    <property type="nucleotide sequence ID" value="NZ_FNSL01000001.1"/>
</dbReference>
<dbReference type="Proteomes" id="UP000199064">
    <property type="component" value="Unassembled WGS sequence"/>
</dbReference>
<dbReference type="InterPro" id="IPR003331">
    <property type="entry name" value="UDP_GlcNAc_Epimerase_2_dom"/>
</dbReference>
<accession>A0A1H4MK18</accession>
<dbReference type="NCBIfam" id="TIGR03568">
    <property type="entry name" value="NeuC_NnaA"/>
    <property type="match status" value="1"/>
</dbReference>
<dbReference type="SUPFAM" id="SSF53756">
    <property type="entry name" value="UDP-Glycosyltransferase/glycogen phosphorylase"/>
    <property type="match status" value="1"/>
</dbReference>
<organism evidence="2 3">
    <name type="scientific">Nitratireductor aquibiodomus</name>
    <dbReference type="NCBI Taxonomy" id="204799"/>
    <lineage>
        <taxon>Bacteria</taxon>
        <taxon>Pseudomonadati</taxon>
        <taxon>Pseudomonadota</taxon>
        <taxon>Alphaproteobacteria</taxon>
        <taxon>Hyphomicrobiales</taxon>
        <taxon>Phyllobacteriaceae</taxon>
        <taxon>Nitratireductor</taxon>
    </lineage>
</organism>
<dbReference type="EMBL" id="FNSL01000001">
    <property type="protein sequence ID" value="SEB83048.1"/>
    <property type="molecule type" value="Genomic_DNA"/>
</dbReference>
<dbReference type="InterPro" id="IPR029767">
    <property type="entry name" value="WecB-like"/>
</dbReference>
<keyword evidence="3" id="KW-1185">Reference proteome</keyword>
<evidence type="ECO:0000259" key="1">
    <source>
        <dbReference type="Pfam" id="PF02350"/>
    </source>
</evidence>
<dbReference type="AlphaFoldDB" id="A0A1H4MK18"/>
<dbReference type="PANTHER" id="PTHR43174:SF3">
    <property type="entry name" value="UDP-N-ACETYLGLUCOSAMINE 2-EPIMERASE"/>
    <property type="match status" value="1"/>
</dbReference>
<reference evidence="3" key="1">
    <citation type="submission" date="2016-10" db="EMBL/GenBank/DDBJ databases">
        <authorList>
            <person name="Varghese N."/>
            <person name="Submissions S."/>
        </authorList>
    </citation>
    <scope>NUCLEOTIDE SEQUENCE [LARGE SCALE GENOMIC DNA]</scope>
    <source>
        <strain evidence="3">ES.061</strain>
    </source>
</reference>
<name>A0A1H4MK18_9HYPH</name>
<proteinExistence type="predicted"/>
<evidence type="ECO:0000313" key="3">
    <source>
        <dbReference type="Proteomes" id="UP000199064"/>
    </source>
</evidence>